<name>A0A7X8TQU8_9VIBR</name>
<reference evidence="2 3" key="1">
    <citation type="submission" date="2020-04" db="EMBL/GenBank/DDBJ databases">
        <title>Vibrio sp. SM6, a novel species isolated from seawater.</title>
        <authorList>
            <person name="Wang X."/>
        </authorList>
    </citation>
    <scope>NUCLEOTIDE SEQUENCE [LARGE SCALE GENOMIC DNA]</scope>
    <source>
        <strain evidence="2 3">SM6</strain>
    </source>
</reference>
<dbReference type="EMBL" id="JABAIK010000007">
    <property type="protein sequence ID" value="NLS13080.1"/>
    <property type="molecule type" value="Genomic_DNA"/>
</dbReference>
<evidence type="ECO:0000313" key="3">
    <source>
        <dbReference type="Proteomes" id="UP000535589"/>
    </source>
</evidence>
<protein>
    <recommendedName>
        <fullName evidence="4">Lipoprotein</fullName>
    </recommendedName>
</protein>
<organism evidence="2 3">
    <name type="scientific">Vibrio agarilyticus</name>
    <dbReference type="NCBI Taxonomy" id="2726741"/>
    <lineage>
        <taxon>Bacteria</taxon>
        <taxon>Pseudomonadati</taxon>
        <taxon>Pseudomonadota</taxon>
        <taxon>Gammaproteobacteria</taxon>
        <taxon>Vibrionales</taxon>
        <taxon>Vibrionaceae</taxon>
        <taxon>Vibrio</taxon>
    </lineage>
</organism>
<comment type="caution">
    <text evidence="2">The sequence shown here is derived from an EMBL/GenBank/DDBJ whole genome shotgun (WGS) entry which is preliminary data.</text>
</comment>
<dbReference type="RefSeq" id="WP_168836168.1">
    <property type="nucleotide sequence ID" value="NZ_JABAIK010000007.1"/>
</dbReference>
<sequence>MMNAIRFASHRAVVIRFLFAVFMSSAVGCAEHISERQGPTFDVIPISYGYQLTIKHESQAWEQLLDYVDQHWQTITQEPVTIVWTSVKGKKMAQRLKQHLQKAGVSAEQVVLSGSQQATQHFDLGLSMTAHHVLSPLCPYASIGEYGAIEGGCAPESGRWQSMVHPEKMLVNPNWAE</sequence>
<dbReference type="AlphaFoldDB" id="A0A7X8TQU8"/>
<evidence type="ECO:0000256" key="1">
    <source>
        <dbReference type="SAM" id="SignalP"/>
    </source>
</evidence>
<proteinExistence type="predicted"/>
<dbReference type="Proteomes" id="UP000535589">
    <property type="component" value="Unassembled WGS sequence"/>
</dbReference>
<feature type="chain" id="PRO_5030938770" description="Lipoprotein" evidence="1">
    <location>
        <begin position="27"/>
        <end position="177"/>
    </location>
</feature>
<evidence type="ECO:0000313" key="2">
    <source>
        <dbReference type="EMBL" id="NLS13080.1"/>
    </source>
</evidence>
<gene>
    <name evidence="2" type="ORF">HGP28_09280</name>
</gene>
<dbReference type="PROSITE" id="PS51257">
    <property type="entry name" value="PROKAR_LIPOPROTEIN"/>
    <property type="match status" value="1"/>
</dbReference>
<keyword evidence="3" id="KW-1185">Reference proteome</keyword>
<keyword evidence="1" id="KW-0732">Signal</keyword>
<evidence type="ECO:0008006" key="4">
    <source>
        <dbReference type="Google" id="ProtNLM"/>
    </source>
</evidence>
<feature type="signal peptide" evidence="1">
    <location>
        <begin position="1"/>
        <end position="26"/>
    </location>
</feature>
<accession>A0A7X8TQU8</accession>